<keyword evidence="9 16" id="KW-0547">Nucleotide-binding</keyword>
<evidence type="ECO:0000256" key="5">
    <source>
        <dbReference type="ARBA" id="ARBA00011738"/>
    </source>
</evidence>
<dbReference type="GO" id="GO:0046872">
    <property type="term" value="F:metal ion binding"/>
    <property type="evidence" value="ECO:0007669"/>
    <property type="project" value="UniProtKB-KW"/>
</dbReference>
<dbReference type="RefSeq" id="WP_282591031.1">
    <property type="nucleotide sequence ID" value="NZ_JAPAAF010000006.1"/>
</dbReference>
<evidence type="ECO:0000256" key="8">
    <source>
        <dbReference type="ARBA" id="ARBA00022679"/>
    </source>
</evidence>
<evidence type="ECO:0000256" key="12">
    <source>
        <dbReference type="ARBA" id="ARBA00022958"/>
    </source>
</evidence>
<comment type="caution">
    <text evidence="17">The sequence shown here is derived from an EMBL/GenBank/DDBJ whole genome shotgun (WGS) entry which is preliminary data.</text>
</comment>
<evidence type="ECO:0000256" key="7">
    <source>
        <dbReference type="ARBA" id="ARBA00022490"/>
    </source>
</evidence>
<dbReference type="NCBIfam" id="TIGR00671">
    <property type="entry name" value="baf"/>
    <property type="match status" value="1"/>
</dbReference>
<dbReference type="PANTHER" id="PTHR34265:SF1">
    <property type="entry name" value="TYPE III PANTOTHENATE KINASE"/>
    <property type="match status" value="1"/>
</dbReference>
<keyword evidence="12 16" id="KW-0630">Potassium</keyword>
<dbReference type="HAMAP" id="MF_01274">
    <property type="entry name" value="Pantothen_kinase_3"/>
    <property type="match status" value="1"/>
</dbReference>
<evidence type="ECO:0000313" key="18">
    <source>
        <dbReference type="Proteomes" id="UP001163821"/>
    </source>
</evidence>
<dbReference type="EMBL" id="JAPAAF010000006">
    <property type="protein sequence ID" value="MCW0482428.1"/>
    <property type="molecule type" value="Genomic_DNA"/>
</dbReference>
<protein>
    <recommendedName>
        <fullName evidence="15 16">Type III pantothenate kinase</fullName>
        <ecNumber evidence="6 16">2.7.1.33</ecNumber>
    </recommendedName>
    <alternativeName>
        <fullName evidence="16">PanK-III</fullName>
    </alternativeName>
    <alternativeName>
        <fullName evidence="16">Pantothenic acid kinase</fullName>
    </alternativeName>
</protein>
<comment type="pathway">
    <text evidence="4 16">Cofactor biosynthesis; coenzyme A biosynthesis; CoA from (R)-pantothenate: step 1/5.</text>
</comment>
<feature type="binding site" evidence="16">
    <location>
        <position position="117"/>
    </location>
    <ligand>
        <name>K(+)</name>
        <dbReference type="ChEBI" id="CHEBI:29103"/>
    </ligand>
</feature>
<comment type="subunit">
    <text evidence="5 16">Homodimer.</text>
</comment>
<evidence type="ECO:0000256" key="9">
    <source>
        <dbReference type="ARBA" id="ARBA00022741"/>
    </source>
</evidence>
<evidence type="ECO:0000256" key="10">
    <source>
        <dbReference type="ARBA" id="ARBA00022777"/>
    </source>
</evidence>
<keyword evidence="10 16" id="KW-0418">Kinase</keyword>
<dbReference type="GO" id="GO:0005737">
    <property type="term" value="C:cytoplasm"/>
    <property type="evidence" value="ECO:0007669"/>
    <property type="project" value="UniProtKB-SubCell"/>
</dbReference>
<dbReference type="SUPFAM" id="SSF53067">
    <property type="entry name" value="Actin-like ATPase domain"/>
    <property type="match status" value="2"/>
</dbReference>
<keyword evidence="13 16" id="KW-0173">Coenzyme A biosynthesis</keyword>
<dbReference type="Proteomes" id="UP001163821">
    <property type="component" value="Unassembled WGS sequence"/>
</dbReference>
<dbReference type="InterPro" id="IPR004619">
    <property type="entry name" value="Type_III_PanK"/>
</dbReference>
<comment type="function">
    <text evidence="16">Catalyzes the phosphorylation of pantothenate (Pan), the first step in CoA biosynthesis.</text>
</comment>
<dbReference type="GO" id="GO:0005524">
    <property type="term" value="F:ATP binding"/>
    <property type="evidence" value="ECO:0007669"/>
    <property type="project" value="UniProtKB-UniRule"/>
</dbReference>
<comment type="similarity">
    <text evidence="14 16">Belongs to the type III pantothenate kinase family.</text>
</comment>
<evidence type="ECO:0000256" key="13">
    <source>
        <dbReference type="ARBA" id="ARBA00022993"/>
    </source>
</evidence>
<gene>
    <name evidence="16" type="primary">coaX</name>
    <name evidence="17" type="ORF">N2K84_06780</name>
</gene>
<evidence type="ECO:0000256" key="11">
    <source>
        <dbReference type="ARBA" id="ARBA00022840"/>
    </source>
</evidence>
<dbReference type="GO" id="GO:0004594">
    <property type="term" value="F:pantothenate kinase activity"/>
    <property type="evidence" value="ECO:0007669"/>
    <property type="project" value="UniProtKB-UniRule"/>
</dbReference>
<accession>A0AA41Y7P9</accession>
<dbReference type="Pfam" id="PF03309">
    <property type="entry name" value="Pan_kinase"/>
    <property type="match status" value="1"/>
</dbReference>
<evidence type="ECO:0000256" key="16">
    <source>
        <dbReference type="HAMAP-Rule" id="MF_01274"/>
    </source>
</evidence>
<feature type="binding site" evidence="16">
    <location>
        <begin position="6"/>
        <end position="13"/>
    </location>
    <ligand>
        <name>ATP</name>
        <dbReference type="ChEBI" id="CHEBI:30616"/>
    </ligand>
</feature>
<evidence type="ECO:0000256" key="4">
    <source>
        <dbReference type="ARBA" id="ARBA00005225"/>
    </source>
</evidence>
<keyword evidence="7 16" id="KW-0963">Cytoplasm</keyword>
<evidence type="ECO:0000256" key="14">
    <source>
        <dbReference type="ARBA" id="ARBA00038036"/>
    </source>
</evidence>
<feature type="active site" description="Proton acceptor" evidence="16">
    <location>
        <position position="96"/>
    </location>
</feature>
<dbReference type="Gene3D" id="3.30.420.40">
    <property type="match status" value="2"/>
</dbReference>
<keyword evidence="18" id="KW-1185">Reference proteome</keyword>
<reference evidence="17" key="1">
    <citation type="submission" date="2022-10" db="EMBL/GenBank/DDBJ databases">
        <title>Gaoshiqiia sediminis gen. nov., sp. nov., isolated from coastal sediment.</title>
        <authorList>
            <person name="Yu W.X."/>
            <person name="Mu D.S."/>
            <person name="Du J.Z."/>
            <person name="Liang Y.Q."/>
        </authorList>
    </citation>
    <scope>NUCLEOTIDE SEQUENCE</scope>
    <source>
        <strain evidence="17">A06</strain>
    </source>
</reference>
<evidence type="ECO:0000256" key="1">
    <source>
        <dbReference type="ARBA" id="ARBA00001206"/>
    </source>
</evidence>
<name>A0AA41Y7P9_9BACT</name>
<feature type="binding site" evidence="16">
    <location>
        <position position="120"/>
    </location>
    <ligand>
        <name>ATP</name>
        <dbReference type="ChEBI" id="CHEBI:30616"/>
    </ligand>
</feature>
<dbReference type="PANTHER" id="PTHR34265">
    <property type="entry name" value="TYPE III PANTOTHENATE KINASE"/>
    <property type="match status" value="1"/>
</dbReference>
<sequence length="242" mass="27203">MNLVIDIGNTRIKLALFSDRDLMFNVPLDELKVEHIQLFLDEHPQLNKAILSSVREYPAEIRNFLNDKFEQFVELDYLTPVPIVNRYQTPETLGLDRLAAAIGAADMFPAQNLLVVDAGTAITFDLVSANNEYLGGNISPGLETRFKALHQFTGKLPLVGVKDEFQAIGTDTESAIRAGVQLGVIFETEQYISYFSSIYPDLKVIITGGDARFFDQKLKEGIYVHFNLTMIGLNRILEYNSH</sequence>
<evidence type="ECO:0000256" key="15">
    <source>
        <dbReference type="ARBA" id="ARBA00040883"/>
    </source>
</evidence>
<evidence type="ECO:0000313" key="17">
    <source>
        <dbReference type="EMBL" id="MCW0482428.1"/>
    </source>
</evidence>
<keyword evidence="8 16" id="KW-0808">Transferase</keyword>
<comment type="cofactor">
    <cofactor evidence="16">
        <name>NH4(+)</name>
        <dbReference type="ChEBI" id="CHEBI:28938"/>
    </cofactor>
    <cofactor evidence="16">
        <name>K(+)</name>
        <dbReference type="ChEBI" id="CHEBI:29103"/>
    </cofactor>
    <text evidence="16">A monovalent cation. Ammonium or potassium.</text>
</comment>
<comment type="cofactor">
    <cofactor evidence="2">
        <name>K(+)</name>
        <dbReference type="ChEBI" id="CHEBI:29103"/>
    </cofactor>
</comment>
<evidence type="ECO:0000256" key="2">
    <source>
        <dbReference type="ARBA" id="ARBA00001958"/>
    </source>
</evidence>
<proteinExistence type="inferred from homology"/>
<feature type="binding site" evidence="16">
    <location>
        <position position="172"/>
    </location>
    <ligand>
        <name>substrate</name>
    </ligand>
</feature>
<feature type="binding site" evidence="16">
    <location>
        <begin position="94"/>
        <end position="97"/>
    </location>
    <ligand>
        <name>substrate</name>
    </ligand>
</feature>
<dbReference type="GO" id="GO:0015937">
    <property type="term" value="P:coenzyme A biosynthetic process"/>
    <property type="evidence" value="ECO:0007669"/>
    <property type="project" value="UniProtKB-UniRule"/>
</dbReference>
<comment type="catalytic activity">
    <reaction evidence="1 16">
        <text>(R)-pantothenate + ATP = (R)-4'-phosphopantothenate + ADP + H(+)</text>
        <dbReference type="Rhea" id="RHEA:16373"/>
        <dbReference type="ChEBI" id="CHEBI:10986"/>
        <dbReference type="ChEBI" id="CHEBI:15378"/>
        <dbReference type="ChEBI" id="CHEBI:29032"/>
        <dbReference type="ChEBI" id="CHEBI:30616"/>
        <dbReference type="ChEBI" id="CHEBI:456216"/>
        <dbReference type="EC" id="2.7.1.33"/>
    </reaction>
</comment>
<evidence type="ECO:0000256" key="3">
    <source>
        <dbReference type="ARBA" id="ARBA00004496"/>
    </source>
</evidence>
<keyword evidence="11 16" id="KW-0067">ATP-binding</keyword>
<evidence type="ECO:0000256" key="6">
    <source>
        <dbReference type="ARBA" id="ARBA00012102"/>
    </source>
</evidence>
<dbReference type="AlphaFoldDB" id="A0AA41Y7P9"/>
<dbReference type="EC" id="2.7.1.33" evidence="6 16"/>
<keyword evidence="16" id="KW-0479">Metal-binding</keyword>
<feature type="binding site" evidence="16">
    <location>
        <position position="87"/>
    </location>
    <ligand>
        <name>substrate</name>
    </ligand>
</feature>
<dbReference type="InterPro" id="IPR043129">
    <property type="entry name" value="ATPase_NBD"/>
</dbReference>
<comment type="subcellular location">
    <subcellularLocation>
        <location evidence="3 16">Cytoplasm</location>
    </subcellularLocation>
</comment>
<dbReference type="CDD" id="cd24015">
    <property type="entry name" value="ASKHA_NBD_PanK-III"/>
    <property type="match status" value="1"/>
</dbReference>
<organism evidence="17 18">
    <name type="scientific">Gaoshiqia sediminis</name>
    <dbReference type="NCBI Taxonomy" id="2986998"/>
    <lineage>
        <taxon>Bacteria</taxon>
        <taxon>Pseudomonadati</taxon>
        <taxon>Bacteroidota</taxon>
        <taxon>Bacteroidia</taxon>
        <taxon>Marinilabiliales</taxon>
        <taxon>Prolixibacteraceae</taxon>
        <taxon>Gaoshiqia</taxon>
    </lineage>
</organism>